<dbReference type="PANTHER" id="PTHR30006:SF25">
    <property type="entry name" value="PHOSPHOGLYCERATE TRANSPORT REGULATORY PROTEIN PGTC"/>
    <property type="match status" value="1"/>
</dbReference>
<evidence type="ECO:0000313" key="3">
    <source>
        <dbReference type="EMBL" id="NJP44636.1"/>
    </source>
</evidence>
<evidence type="ECO:0000256" key="1">
    <source>
        <dbReference type="ARBA" id="ARBA00022729"/>
    </source>
</evidence>
<accession>A0ABX0ZPQ4</accession>
<evidence type="ECO:0000256" key="2">
    <source>
        <dbReference type="SAM" id="SignalP"/>
    </source>
</evidence>
<dbReference type="Gene3D" id="3.40.190.10">
    <property type="entry name" value="Periplasmic binding protein-like II"/>
    <property type="match status" value="2"/>
</dbReference>
<name>A0ABX0ZPQ4_9ACTN</name>
<proteinExistence type="predicted"/>
<reference evidence="3 4" key="1">
    <citation type="submission" date="2020-03" db="EMBL/GenBank/DDBJ databases">
        <title>WGS of actinomycetes isolated from Thailand.</title>
        <authorList>
            <person name="Thawai C."/>
        </authorList>
    </citation>
    <scope>NUCLEOTIDE SEQUENCE [LARGE SCALE GENOMIC DNA]</scope>
    <source>
        <strain evidence="3 4">PRB2-1</strain>
    </source>
</reference>
<sequence>MASRPRRTRNLTRTVLAVLCVAAVTGVAACGTAPKSDADKPKDVAGTIGGSLDSLVAAAKKEGTLTLYSGDAQDTLNIEAAEFKSKYGIDVKIVRALTDPLDARIASEYKSGVHNADVYQAGSTEPFLAQNKDYFLPLSASNVPGWDDYPAAARQQNSYVYLRENPTVIQYNTTLVPKDKVPTSWQDLLDPFWKGHLQLTDLTSSGSYMQWAEIMKQQYGISYLQKLKAQGLKIAASGTAAAQDIAAGSAYADFPGRIVHSVTLRKEKAPIAYQVMPGSGVPIFAAVFAKAPHPYASLLFVDYLMSVEGQKDMCAKVEGTLSFYNIDGKSPDQQIEGCLPPEKGWQLNPFNVTDESERNALLTAIGQK</sequence>
<dbReference type="RefSeq" id="WP_167983505.1">
    <property type="nucleotide sequence ID" value="NZ_JAATEJ010000010.1"/>
</dbReference>
<keyword evidence="1 2" id="KW-0732">Signal</keyword>
<organism evidence="3 4">
    <name type="scientific">Actinacidiphila epipremni</name>
    <dbReference type="NCBI Taxonomy" id="2053013"/>
    <lineage>
        <taxon>Bacteria</taxon>
        <taxon>Bacillati</taxon>
        <taxon>Actinomycetota</taxon>
        <taxon>Actinomycetes</taxon>
        <taxon>Kitasatosporales</taxon>
        <taxon>Streptomycetaceae</taxon>
        <taxon>Actinacidiphila</taxon>
    </lineage>
</organism>
<dbReference type="PANTHER" id="PTHR30006">
    <property type="entry name" value="THIAMINE-BINDING PERIPLASMIC PROTEIN-RELATED"/>
    <property type="match status" value="1"/>
</dbReference>
<dbReference type="Pfam" id="PF13416">
    <property type="entry name" value="SBP_bac_8"/>
    <property type="match status" value="1"/>
</dbReference>
<comment type="caution">
    <text evidence="3">The sequence shown here is derived from an EMBL/GenBank/DDBJ whole genome shotgun (WGS) entry which is preliminary data.</text>
</comment>
<feature type="chain" id="PRO_5045421609" evidence="2">
    <location>
        <begin position="30"/>
        <end position="368"/>
    </location>
</feature>
<dbReference type="SUPFAM" id="SSF53850">
    <property type="entry name" value="Periplasmic binding protein-like II"/>
    <property type="match status" value="1"/>
</dbReference>
<evidence type="ECO:0000313" key="4">
    <source>
        <dbReference type="Proteomes" id="UP000734511"/>
    </source>
</evidence>
<dbReference type="InterPro" id="IPR006059">
    <property type="entry name" value="SBP"/>
</dbReference>
<protein>
    <submittedName>
        <fullName evidence="3">Extracellular solute-binding protein</fullName>
    </submittedName>
</protein>
<feature type="signal peptide" evidence="2">
    <location>
        <begin position="1"/>
        <end position="29"/>
    </location>
</feature>
<dbReference type="PROSITE" id="PS51257">
    <property type="entry name" value="PROKAR_LIPOPROTEIN"/>
    <property type="match status" value="1"/>
</dbReference>
<keyword evidence="4" id="KW-1185">Reference proteome</keyword>
<dbReference type="EMBL" id="JAATEJ010000010">
    <property type="protein sequence ID" value="NJP44636.1"/>
    <property type="molecule type" value="Genomic_DNA"/>
</dbReference>
<gene>
    <name evidence="3" type="ORF">HCN08_14715</name>
</gene>
<dbReference type="Proteomes" id="UP000734511">
    <property type="component" value="Unassembled WGS sequence"/>
</dbReference>